<comment type="caution">
    <text evidence="3">The sequence shown here is derived from an EMBL/GenBank/DDBJ whole genome shotgun (WGS) entry which is preliminary data.</text>
</comment>
<keyword evidence="2" id="KW-0812">Transmembrane</keyword>
<keyword evidence="2" id="KW-1133">Transmembrane helix</keyword>
<feature type="transmembrane region" description="Helical" evidence="2">
    <location>
        <begin position="156"/>
        <end position="174"/>
    </location>
</feature>
<evidence type="ECO:0000313" key="3">
    <source>
        <dbReference type="EMBL" id="KAF2266705.1"/>
    </source>
</evidence>
<name>A0A9P4KDQ1_9PLEO</name>
<gene>
    <name evidence="3" type="ORF">CC78DRAFT_614881</name>
</gene>
<feature type="transmembrane region" description="Helical" evidence="2">
    <location>
        <begin position="76"/>
        <end position="93"/>
    </location>
</feature>
<accession>A0A9P4KDQ1</accession>
<feature type="compositionally biased region" description="Acidic residues" evidence="1">
    <location>
        <begin position="15"/>
        <end position="26"/>
    </location>
</feature>
<dbReference type="AlphaFoldDB" id="A0A9P4KDQ1"/>
<feature type="transmembrane region" description="Helical" evidence="2">
    <location>
        <begin position="180"/>
        <end position="201"/>
    </location>
</feature>
<keyword evidence="2" id="KW-0472">Membrane</keyword>
<evidence type="ECO:0000256" key="1">
    <source>
        <dbReference type="SAM" id="MobiDB-lite"/>
    </source>
</evidence>
<organism evidence="3 4">
    <name type="scientific">Lojkania enalia</name>
    <dbReference type="NCBI Taxonomy" id="147567"/>
    <lineage>
        <taxon>Eukaryota</taxon>
        <taxon>Fungi</taxon>
        <taxon>Dikarya</taxon>
        <taxon>Ascomycota</taxon>
        <taxon>Pezizomycotina</taxon>
        <taxon>Dothideomycetes</taxon>
        <taxon>Pleosporomycetidae</taxon>
        <taxon>Pleosporales</taxon>
        <taxon>Pleosporales incertae sedis</taxon>
        <taxon>Lojkania</taxon>
    </lineage>
</organism>
<evidence type="ECO:0000256" key="2">
    <source>
        <dbReference type="SAM" id="Phobius"/>
    </source>
</evidence>
<dbReference type="OrthoDB" id="3358048at2759"/>
<dbReference type="Proteomes" id="UP000800093">
    <property type="component" value="Unassembled WGS sequence"/>
</dbReference>
<evidence type="ECO:0000313" key="4">
    <source>
        <dbReference type="Proteomes" id="UP000800093"/>
    </source>
</evidence>
<sequence length="223" mass="25202">MASTRLRQTFRYPTDDSEDEVEQGMDEQDQADLITRLQTHDTRSTTLYTNLLLILPLSPIILYIPQLFSASTFTQSLAAITSLLASAYALYFLRLPPTTSSSNLETNVRRTAKGRGKAPVPRSYAFPPSSSTSGITYTEDPLPYLSDKTSDLVRKYLIPVNGAICIFLMLHELWQGREWQQGMMIGGGYVPGFILSVILWARRELRVLDLGELERLRYRTKAT</sequence>
<feature type="region of interest" description="Disordered" evidence="1">
    <location>
        <begin position="1"/>
        <end position="26"/>
    </location>
</feature>
<feature type="transmembrane region" description="Helical" evidence="2">
    <location>
        <begin position="46"/>
        <end position="64"/>
    </location>
</feature>
<protein>
    <submittedName>
        <fullName evidence="3">Uncharacterized protein</fullName>
    </submittedName>
</protein>
<keyword evidence="4" id="KW-1185">Reference proteome</keyword>
<proteinExistence type="predicted"/>
<dbReference type="EMBL" id="ML986596">
    <property type="protein sequence ID" value="KAF2266705.1"/>
    <property type="molecule type" value="Genomic_DNA"/>
</dbReference>
<reference evidence="4" key="1">
    <citation type="journal article" date="2020" name="Stud. Mycol.">
        <title>101 Dothideomycetes genomes: A test case for predicting lifestyles and emergence of pathogens.</title>
        <authorList>
            <person name="Haridas S."/>
            <person name="Albert R."/>
            <person name="Binder M."/>
            <person name="Bloem J."/>
            <person name="LaButti K."/>
            <person name="Salamov A."/>
            <person name="Andreopoulos B."/>
            <person name="Baker S."/>
            <person name="Barry K."/>
            <person name="Bills G."/>
            <person name="Bluhm B."/>
            <person name="Cannon C."/>
            <person name="Castanera R."/>
            <person name="Culley D."/>
            <person name="Daum C."/>
            <person name="Ezra D."/>
            <person name="Gonzalez J."/>
            <person name="Henrissat B."/>
            <person name="Kuo A."/>
            <person name="Liang C."/>
            <person name="Lipzen A."/>
            <person name="Lutzoni F."/>
            <person name="Magnuson J."/>
            <person name="Mondo S."/>
            <person name="Nolan M."/>
            <person name="Ohm R."/>
            <person name="Pangilinan J."/>
            <person name="Park H.-J."/>
            <person name="Ramirez L."/>
            <person name="Alfaro M."/>
            <person name="Sun H."/>
            <person name="Tritt A."/>
            <person name="Yoshinaga Y."/>
            <person name="Zwiers L.-H."/>
            <person name="Turgeon B."/>
            <person name="Goodwin S."/>
            <person name="Spatafora J."/>
            <person name="Crous P."/>
            <person name="Grigoriev I."/>
        </authorList>
    </citation>
    <scope>NUCLEOTIDE SEQUENCE [LARGE SCALE GENOMIC DNA]</scope>
    <source>
        <strain evidence="4">CBS 304.66</strain>
    </source>
</reference>